<sequence length="332" mass="37208">MAGHCFRLLARQGKSAAFDPSKDKALAARGFSEEEIVRGGYLLDIYKRDFWSDARHGKTVREAGRVLGQNEISSLVYMELRRIQMEGRSVALSASLNPDDDRLGDAIAAASRVIEARESARRNIFADGTAAAPQGQDAALGGATPEPEAISVKQVEPLVFQGSSYSDDITDVICRLKAIKKREGADEKALRQFNQVFGVFREIIGVQKIQELRQHHFARYVDTLGELPTTYRKSPRDRDRPLIEILEEARDLPDDKKGMSASTLNRNLTFLGMLLQKARSEGHDVDPKIDLKGLKPRKTVKARDEKRVYTRRGPENFSASHVDWLRRQTSTS</sequence>
<evidence type="ECO:0000313" key="2">
    <source>
        <dbReference type="Proteomes" id="UP000032611"/>
    </source>
</evidence>
<keyword evidence="2" id="KW-1185">Reference proteome</keyword>
<dbReference type="KEGG" id="mey:TM49_11675"/>
<organism evidence="1 2">
    <name type="scientific">Martelella endophytica</name>
    <dbReference type="NCBI Taxonomy" id="1486262"/>
    <lineage>
        <taxon>Bacteria</taxon>
        <taxon>Pseudomonadati</taxon>
        <taxon>Pseudomonadota</taxon>
        <taxon>Alphaproteobacteria</taxon>
        <taxon>Hyphomicrobiales</taxon>
        <taxon>Aurantimonadaceae</taxon>
        <taxon>Martelella</taxon>
    </lineage>
</organism>
<evidence type="ECO:0008006" key="3">
    <source>
        <dbReference type="Google" id="ProtNLM"/>
    </source>
</evidence>
<dbReference type="EMBL" id="CP010803">
    <property type="protein sequence ID" value="AJY46185.1"/>
    <property type="molecule type" value="Genomic_DNA"/>
</dbReference>
<dbReference type="AlphaFoldDB" id="A0A0D5LQF5"/>
<reference evidence="1 2" key="1">
    <citation type="journal article" date="2015" name="Genome Announc.">
        <title>Complete genome sequence of Martelella endophytica YC6887, which has antifungal activity associated with a halophyte.</title>
        <authorList>
            <person name="Khan A."/>
            <person name="Khan H."/>
            <person name="Chung E.J."/>
            <person name="Hossain M.T."/>
            <person name="Chung Y.R."/>
        </authorList>
    </citation>
    <scope>NUCLEOTIDE SEQUENCE [LARGE SCALE GENOMIC DNA]</scope>
    <source>
        <strain evidence="1">YC6887</strain>
    </source>
</reference>
<dbReference type="PATRIC" id="fig|1486262.3.peg.2413"/>
<gene>
    <name evidence="1" type="ORF">TM49_11675</name>
</gene>
<proteinExistence type="predicted"/>
<evidence type="ECO:0000313" key="1">
    <source>
        <dbReference type="EMBL" id="AJY46185.1"/>
    </source>
</evidence>
<dbReference type="Proteomes" id="UP000032611">
    <property type="component" value="Chromosome"/>
</dbReference>
<accession>A0A0D5LQF5</accession>
<name>A0A0D5LQF5_MAREN</name>
<protein>
    <recommendedName>
        <fullName evidence="3">Core-binding (CB) domain-containing protein</fullName>
    </recommendedName>
</protein>
<dbReference type="HOGENOM" id="CLU_836260_0_0_5"/>